<sequence>MSITYAENSDHNSASFKAEYRAYMRQAWSDDLTERRQAKFLDYFFDECNNRGLRGYEKMRLHSIFMLFIKEHMQKTQPEFEKLVRGKRINEGFAADETVWVQFKDTVGEADAKFPALSHSGTPDIPPSPTIENPGQVYPKSDPNAAHLGTIPGTGRSNSSQTFIGNPFLMREAFAEIDHALGNVIDILEREELSVGGSENENELLRKFCQWREELDEIRAGQRSPGSSKSRSTSRIAPEKEGGMFTD</sequence>
<evidence type="ECO:0000256" key="1">
    <source>
        <dbReference type="SAM" id="MobiDB-lite"/>
    </source>
</evidence>
<evidence type="ECO:0000313" key="3">
    <source>
        <dbReference type="Proteomes" id="UP000188533"/>
    </source>
</evidence>
<name>A0A1Q3E7Q8_LENED</name>
<reference evidence="2 3" key="1">
    <citation type="submission" date="2016-08" db="EMBL/GenBank/DDBJ databases">
        <authorList>
            <consortium name="Lentinula edodes genome sequencing consortium"/>
            <person name="Sakamoto Y."/>
            <person name="Nakade K."/>
            <person name="Sato S."/>
            <person name="Yoshida Y."/>
            <person name="Miyazaki K."/>
            <person name="Natsume S."/>
            <person name="Konno N."/>
        </authorList>
    </citation>
    <scope>NUCLEOTIDE SEQUENCE [LARGE SCALE GENOMIC DNA]</scope>
    <source>
        <strain evidence="2 3">NBRC 111202</strain>
    </source>
</reference>
<feature type="region of interest" description="Disordered" evidence="1">
    <location>
        <begin position="217"/>
        <end position="247"/>
    </location>
</feature>
<feature type="region of interest" description="Disordered" evidence="1">
    <location>
        <begin position="117"/>
        <end position="160"/>
    </location>
</feature>
<organism evidence="2 3">
    <name type="scientific">Lentinula edodes</name>
    <name type="common">Shiitake mushroom</name>
    <name type="synonym">Lentinus edodes</name>
    <dbReference type="NCBI Taxonomy" id="5353"/>
    <lineage>
        <taxon>Eukaryota</taxon>
        <taxon>Fungi</taxon>
        <taxon>Dikarya</taxon>
        <taxon>Basidiomycota</taxon>
        <taxon>Agaricomycotina</taxon>
        <taxon>Agaricomycetes</taxon>
        <taxon>Agaricomycetidae</taxon>
        <taxon>Agaricales</taxon>
        <taxon>Marasmiineae</taxon>
        <taxon>Omphalotaceae</taxon>
        <taxon>Lentinula</taxon>
    </lineage>
</organism>
<feature type="compositionally biased region" description="Low complexity" evidence="1">
    <location>
        <begin position="223"/>
        <end position="235"/>
    </location>
</feature>
<dbReference type="EMBL" id="BDGU01000127">
    <property type="protein sequence ID" value="GAW03099.1"/>
    <property type="molecule type" value="Genomic_DNA"/>
</dbReference>
<protein>
    <submittedName>
        <fullName evidence="2">Uncharacterized protein</fullName>
    </submittedName>
</protein>
<dbReference type="Proteomes" id="UP000188533">
    <property type="component" value="Unassembled WGS sequence"/>
</dbReference>
<gene>
    <name evidence="2" type="ORF">LENED_004793</name>
</gene>
<evidence type="ECO:0000313" key="2">
    <source>
        <dbReference type="EMBL" id="GAW03099.1"/>
    </source>
</evidence>
<feature type="compositionally biased region" description="Basic and acidic residues" evidence="1">
    <location>
        <begin position="237"/>
        <end position="247"/>
    </location>
</feature>
<keyword evidence="3" id="KW-1185">Reference proteome</keyword>
<proteinExistence type="predicted"/>
<reference evidence="2 3" key="2">
    <citation type="submission" date="2017-02" db="EMBL/GenBank/DDBJ databases">
        <title>A genome survey and senescence transcriptome analysis in Lentinula edodes.</title>
        <authorList>
            <person name="Sakamoto Y."/>
            <person name="Nakade K."/>
            <person name="Sato S."/>
            <person name="Yoshida Y."/>
            <person name="Miyazaki K."/>
            <person name="Natsume S."/>
            <person name="Konno N."/>
        </authorList>
    </citation>
    <scope>NUCLEOTIDE SEQUENCE [LARGE SCALE GENOMIC DNA]</scope>
    <source>
        <strain evidence="2 3">NBRC 111202</strain>
    </source>
</reference>
<comment type="caution">
    <text evidence="2">The sequence shown here is derived from an EMBL/GenBank/DDBJ whole genome shotgun (WGS) entry which is preliminary data.</text>
</comment>
<accession>A0A1Q3E7Q8</accession>
<dbReference type="AlphaFoldDB" id="A0A1Q3E7Q8"/>